<dbReference type="Pfam" id="PF04434">
    <property type="entry name" value="SWIM"/>
    <property type="match status" value="1"/>
</dbReference>
<feature type="domain" description="SWIM-type" evidence="3">
    <location>
        <begin position="89"/>
        <end position="135"/>
    </location>
</feature>
<evidence type="ECO:0000313" key="5">
    <source>
        <dbReference type="Proteomes" id="UP000294028"/>
    </source>
</evidence>
<feature type="compositionally biased region" description="Low complexity" evidence="2">
    <location>
        <begin position="18"/>
        <end position="30"/>
    </location>
</feature>
<keyword evidence="1" id="KW-0479">Metal-binding</keyword>
<dbReference type="Proteomes" id="UP000294028">
    <property type="component" value="Unassembled WGS sequence"/>
</dbReference>
<dbReference type="AlphaFoldDB" id="A0A482TIE7"/>
<organism evidence="4 5">
    <name type="scientific">Halogeometricum borinquense</name>
    <dbReference type="NCBI Taxonomy" id="60847"/>
    <lineage>
        <taxon>Archaea</taxon>
        <taxon>Methanobacteriati</taxon>
        <taxon>Methanobacteriota</taxon>
        <taxon>Stenosarchaea group</taxon>
        <taxon>Halobacteria</taxon>
        <taxon>Halobacteriales</taxon>
        <taxon>Haloferacaceae</taxon>
        <taxon>Halogeometricum</taxon>
    </lineage>
</organism>
<evidence type="ECO:0000256" key="1">
    <source>
        <dbReference type="PROSITE-ProRule" id="PRU00325"/>
    </source>
</evidence>
<protein>
    <recommendedName>
        <fullName evidence="3">SWIM-type domain-containing protein</fullName>
    </recommendedName>
</protein>
<keyword evidence="1" id="KW-0863">Zinc-finger</keyword>
<evidence type="ECO:0000259" key="3">
    <source>
        <dbReference type="PROSITE" id="PS50966"/>
    </source>
</evidence>
<proteinExistence type="predicted"/>
<name>A0A482TIE7_9EURY</name>
<feature type="region of interest" description="Disordered" evidence="2">
    <location>
        <begin position="1"/>
        <end position="42"/>
    </location>
</feature>
<dbReference type="InterPro" id="IPR007527">
    <property type="entry name" value="Znf_SWIM"/>
</dbReference>
<gene>
    <name evidence="4" type="ORF">ELS19_14145</name>
</gene>
<evidence type="ECO:0000256" key="2">
    <source>
        <dbReference type="SAM" id="MobiDB-lite"/>
    </source>
</evidence>
<dbReference type="EMBL" id="RZHH01000002">
    <property type="protein sequence ID" value="RYJ14978.1"/>
    <property type="molecule type" value="Genomic_DNA"/>
</dbReference>
<accession>A0A482TIE7</accession>
<sequence length="153" mass="16832">MRKVGNGSDDGGDEEASAAEATATDESASEFVVPTETENDRETEWRRALAEAGELTPDVVDAVATIHDKRGVRAIEAVSEGRVKRYRDFTVVVGHAAEYVVEDGGCTCKDSSYNLDPEDDGQRCWHVLAAAIAERIGEVDHHDMWYSDVREFI</sequence>
<comment type="caution">
    <text evidence="4">The sequence shown here is derived from an EMBL/GenBank/DDBJ whole genome shotgun (WGS) entry which is preliminary data.</text>
</comment>
<evidence type="ECO:0000313" key="4">
    <source>
        <dbReference type="EMBL" id="RYJ14978.1"/>
    </source>
</evidence>
<dbReference type="GO" id="GO:0008270">
    <property type="term" value="F:zinc ion binding"/>
    <property type="evidence" value="ECO:0007669"/>
    <property type="project" value="UniProtKB-KW"/>
</dbReference>
<keyword evidence="1" id="KW-0862">Zinc</keyword>
<dbReference type="PROSITE" id="PS50966">
    <property type="entry name" value="ZF_SWIM"/>
    <property type="match status" value="1"/>
</dbReference>
<reference evidence="4 5" key="1">
    <citation type="submission" date="2018-12" db="EMBL/GenBank/DDBJ databases">
        <title>Genome analysis provides insights into bioremediation potentialities of Halogeometricum borinquense strain N11.</title>
        <authorList>
            <person name="Najjari A."/>
            <person name="Youssef N."/>
            <person name="Fhoula I."/>
            <person name="Ben Dhia O."/>
            <person name="Mahjoubi M."/>
            <person name="Ouzari H.I."/>
            <person name="Cherif A."/>
        </authorList>
    </citation>
    <scope>NUCLEOTIDE SEQUENCE [LARGE SCALE GENOMIC DNA]</scope>
    <source>
        <strain evidence="4 5">N11</strain>
    </source>
</reference>